<comment type="caution">
    <text evidence="2">The sequence shown here is derived from an EMBL/GenBank/DDBJ whole genome shotgun (WGS) entry which is preliminary data.</text>
</comment>
<feature type="region of interest" description="Disordered" evidence="1">
    <location>
        <begin position="1"/>
        <end position="25"/>
    </location>
</feature>
<evidence type="ECO:0000313" key="3">
    <source>
        <dbReference type="Proteomes" id="UP000266841"/>
    </source>
</evidence>
<dbReference type="Proteomes" id="UP000266841">
    <property type="component" value="Unassembled WGS sequence"/>
</dbReference>
<sequence length="97" mass="10976">WPGGREIKAPPTASPSMLGDRKSEVKLAKRWQSEGKNNMMMIGTQQLAKRWQSEGKNNMMMIIITTQMGVNQKIDDSRLENSMNTSEVGMGKAFSWR</sequence>
<protein>
    <submittedName>
        <fullName evidence="2">Uncharacterized protein</fullName>
    </submittedName>
</protein>
<evidence type="ECO:0000313" key="2">
    <source>
        <dbReference type="EMBL" id="EJK76407.1"/>
    </source>
</evidence>
<evidence type="ECO:0000256" key="1">
    <source>
        <dbReference type="SAM" id="MobiDB-lite"/>
    </source>
</evidence>
<reference evidence="2 3" key="1">
    <citation type="journal article" date="2012" name="Genome Biol.">
        <title>Genome and low-iron response of an oceanic diatom adapted to chronic iron limitation.</title>
        <authorList>
            <person name="Lommer M."/>
            <person name="Specht M."/>
            <person name="Roy A.S."/>
            <person name="Kraemer L."/>
            <person name="Andreson R."/>
            <person name="Gutowska M.A."/>
            <person name="Wolf J."/>
            <person name="Bergner S.V."/>
            <person name="Schilhabel M.B."/>
            <person name="Klostermeier U.C."/>
            <person name="Beiko R.G."/>
            <person name="Rosenstiel P."/>
            <person name="Hippler M."/>
            <person name="Laroche J."/>
        </authorList>
    </citation>
    <scope>NUCLEOTIDE SEQUENCE [LARGE SCALE GENOMIC DNA]</scope>
    <source>
        <strain evidence="2 3">CCMP1005</strain>
    </source>
</reference>
<proteinExistence type="predicted"/>
<gene>
    <name evidence="2" type="ORF">THAOC_01830</name>
</gene>
<feature type="non-terminal residue" evidence="2">
    <location>
        <position position="1"/>
    </location>
</feature>
<name>K0TQP5_THAOC</name>
<dbReference type="AlphaFoldDB" id="K0TQP5"/>
<accession>K0TQP5</accession>
<dbReference type="EMBL" id="AGNL01002191">
    <property type="protein sequence ID" value="EJK76407.1"/>
    <property type="molecule type" value="Genomic_DNA"/>
</dbReference>
<organism evidence="2 3">
    <name type="scientific">Thalassiosira oceanica</name>
    <name type="common">Marine diatom</name>
    <dbReference type="NCBI Taxonomy" id="159749"/>
    <lineage>
        <taxon>Eukaryota</taxon>
        <taxon>Sar</taxon>
        <taxon>Stramenopiles</taxon>
        <taxon>Ochrophyta</taxon>
        <taxon>Bacillariophyta</taxon>
        <taxon>Coscinodiscophyceae</taxon>
        <taxon>Thalassiosirophycidae</taxon>
        <taxon>Thalassiosirales</taxon>
        <taxon>Thalassiosiraceae</taxon>
        <taxon>Thalassiosira</taxon>
    </lineage>
</organism>
<keyword evidence="3" id="KW-1185">Reference proteome</keyword>